<dbReference type="Proteomes" id="UP000095210">
    <property type="component" value="Chromosome"/>
</dbReference>
<dbReference type="InterPro" id="IPR029752">
    <property type="entry name" value="D-isomer_DH_CS1"/>
</dbReference>
<dbReference type="InterPro" id="IPR050857">
    <property type="entry name" value="D-2-hydroxyacid_DH"/>
</dbReference>
<keyword evidence="3 5" id="KW-0560">Oxidoreductase</keyword>
<dbReference type="GO" id="GO:0004617">
    <property type="term" value="F:phosphoglycerate dehydrogenase activity"/>
    <property type="evidence" value="ECO:0007669"/>
    <property type="project" value="UniProtKB-EC"/>
</dbReference>
<dbReference type="EC" id="1.1.1.95" evidence="8"/>
<dbReference type="GO" id="GO:0008652">
    <property type="term" value="P:amino acid biosynthetic process"/>
    <property type="evidence" value="ECO:0007669"/>
    <property type="project" value="UniProtKB-KW"/>
</dbReference>
<evidence type="ECO:0000259" key="7">
    <source>
        <dbReference type="Pfam" id="PF02826"/>
    </source>
</evidence>
<dbReference type="AlphaFoldDB" id="A0AAC9HUG5"/>
<dbReference type="RefSeq" id="WP_221312298.1">
    <property type="nucleotide sequence ID" value="NZ_CP014859.1"/>
</dbReference>
<dbReference type="PANTHER" id="PTHR42789">
    <property type="entry name" value="D-ISOMER SPECIFIC 2-HYDROXYACID DEHYDROGENASE FAMILY PROTEIN (AFU_ORTHOLOGUE AFUA_6G10090)"/>
    <property type="match status" value="1"/>
</dbReference>
<evidence type="ECO:0000256" key="5">
    <source>
        <dbReference type="RuleBase" id="RU003719"/>
    </source>
</evidence>
<dbReference type="FunFam" id="3.40.50.720:FF:000203">
    <property type="entry name" value="D-3-phosphoglycerate dehydrogenase (SerA)"/>
    <property type="match status" value="1"/>
</dbReference>
<dbReference type="PROSITE" id="PS00670">
    <property type="entry name" value="D_2_HYDROXYACID_DH_2"/>
    <property type="match status" value="1"/>
</dbReference>
<dbReference type="SUPFAM" id="SSF51735">
    <property type="entry name" value="NAD(P)-binding Rossmann-fold domains"/>
    <property type="match status" value="1"/>
</dbReference>
<gene>
    <name evidence="8" type="ORF">TL08_25840</name>
</gene>
<evidence type="ECO:0000313" key="8">
    <source>
        <dbReference type="EMBL" id="AOS65937.1"/>
    </source>
</evidence>
<reference evidence="9" key="1">
    <citation type="submission" date="2016-03" db="EMBL/GenBank/DDBJ databases">
        <title>Complete genome sequence of the type strain Actinoalloteichus hymeniacidonis DSM 45092.</title>
        <authorList>
            <person name="Schaffert L."/>
            <person name="Albersmeier A."/>
            <person name="Winkler A."/>
            <person name="Kalinowski J."/>
            <person name="Zotchev S."/>
            <person name="Ruckert C."/>
        </authorList>
    </citation>
    <scope>NUCLEOTIDE SEQUENCE [LARGE SCALE GENOMIC DNA]</scope>
    <source>
        <strain evidence="9">HPA177(T) (DSM 45092(T))</strain>
    </source>
</reference>
<dbReference type="Pfam" id="PF02826">
    <property type="entry name" value="2-Hacid_dh_C"/>
    <property type="match status" value="1"/>
</dbReference>
<dbReference type="InterPro" id="IPR006140">
    <property type="entry name" value="D-isomer_DH_NAD-bd"/>
</dbReference>
<evidence type="ECO:0000313" key="9">
    <source>
        <dbReference type="Proteomes" id="UP000095210"/>
    </source>
</evidence>
<name>A0AAC9HUG5_9PSEU</name>
<dbReference type="SUPFAM" id="SSF52283">
    <property type="entry name" value="Formate/glycerate dehydrogenase catalytic domain-like"/>
    <property type="match status" value="1"/>
</dbReference>
<dbReference type="InterPro" id="IPR029753">
    <property type="entry name" value="D-isomer_DH_CS"/>
</dbReference>
<dbReference type="Gene3D" id="3.40.50.720">
    <property type="entry name" value="NAD(P)-binding Rossmann-like Domain"/>
    <property type="match status" value="2"/>
</dbReference>
<dbReference type="EMBL" id="CP014859">
    <property type="protein sequence ID" value="AOS65937.1"/>
    <property type="molecule type" value="Genomic_DNA"/>
</dbReference>
<feature type="domain" description="D-isomer specific 2-hydroxyacid dehydrogenase NAD-binding" evidence="7">
    <location>
        <begin position="109"/>
        <end position="285"/>
    </location>
</feature>
<accession>A0AAC9HUG5</accession>
<sequence length="325" mass="33729">MTGTDLPLVYVPRPVHPDALALLAEHTRVVLGSGPASVAFDEVADEVSAVLVRTAEFRAAQIESAPGLRIIARHGAGADSVDVDAATTRGIPVSVTADANTVAVAEHAIALLLATARRVAEADRAIRRGEYARRTDLVGTQLTGKKLGVIGFGRIGREVARIAAEGFRMRVVAHDPFLDDASIRAAGAQPLDLTTLLGESDAVSLHLPKTPQTTGLLGAVEIDLLSEGFLLVNTSRGGIVDEAALAARLAAGTGGAGLDVFDNEPIAADHPLATVERAVLTPHIGGQTATAMRQVAMDAAQAVLDALAGRRPTHLVNPEVWPVAR</sequence>
<dbReference type="PROSITE" id="PS00065">
    <property type="entry name" value="D_2_HYDROXYACID_DH_1"/>
    <property type="match status" value="1"/>
</dbReference>
<protein>
    <submittedName>
        <fullName evidence="8">Lactate dehydrogenase-like oxidoreductase</fullName>
        <ecNumber evidence="8">1.1.1.95</ecNumber>
    </submittedName>
</protein>
<dbReference type="GO" id="GO:0051287">
    <property type="term" value="F:NAD binding"/>
    <property type="evidence" value="ECO:0007669"/>
    <property type="project" value="InterPro"/>
</dbReference>
<dbReference type="PANTHER" id="PTHR42789:SF1">
    <property type="entry name" value="D-ISOMER SPECIFIC 2-HYDROXYACID DEHYDROGENASE FAMILY PROTEIN (AFU_ORTHOLOGUE AFUA_6G10090)"/>
    <property type="match status" value="1"/>
</dbReference>
<evidence type="ECO:0000256" key="2">
    <source>
        <dbReference type="ARBA" id="ARBA00022605"/>
    </source>
</evidence>
<evidence type="ECO:0000256" key="4">
    <source>
        <dbReference type="ARBA" id="ARBA00023027"/>
    </source>
</evidence>
<dbReference type="Pfam" id="PF00389">
    <property type="entry name" value="2-Hacid_dh"/>
    <property type="match status" value="1"/>
</dbReference>
<feature type="domain" description="D-isomer specific 2-hydroxyacid dehydrogenase catalytic" evidence="6">
    <location>
        <begin position="13"/>
        <end position="317"/>
    </location>
</feature>
<dbReference type="InterPro" id="IPR006139">
    <property type="entry name" value="D-isomer_2_OHA_DH_cat_dom"/>
</dbReference>
<keyword evidence="4" id="KW-0520">NAD</keyword>
<evidence type="ECO:0000256" key="1">
    <source>
        <dbReference type="ARBA" id="ARBA00005854"/>
    </source>
</evidence>
<dbReference type="InterPro" id="IPR036291">
    <property type="entry name" value="NAD(P)-bd_dom_sf"/>
</dbReference>
<organism evidence="8 9">
    <name type="scientific">Actinoalloteichus hymeniacidonis</name>
    <dbReference type="NCBI Taxonomy" id="340345"/>
    <lineage>
        <taxon>Bacteria</taxon>
        <taxon>Bacillati</taxon>
        <taxon>Actinomycetota</taxon>
        <taxon>Actinomycetes</taxon>
        <taxon>Pseudonocardiales</taxon>
        <taxon>Pseudonocardiaceae</taxon>
        <taxon>Actinoalloteichus</taxon>
    </lineage>
</organism>
<dbReference type="CDD" id="cd12173">
    <property type="entry name" value="PGDH_4"/>
    <property type="match status" value="1"/>
</dbReference>
<keyword evidence="2" id="KW-0028">Amino-acid biosynthesis</keyword>
<evidence type="ECO:0000259" key="6">
    <source>
        <dbReference type="Pfam" id="PF00389"/>
    </source>
</evidence>
<keyword evidence="9" id="KW-1185">Reference proteome</keyword>
<comment type="similarity">
    <text evidence="1 5">Belongs to the D-isomer specific 2-hydroxyacid dehydrogenase family.</text>
</comment>
<evidence type="ECO:0000256" key="3">
    <source>
        <dbReference type="ARBA" id="ARBA00023002"/>
    </source>
</evidence>
<dbReference type="KEGG" id="ahm:TL08_25840"/>
<proteinExistence type="inferred from homology"/>